<evidence type="ECO:0000256" key="4">
    <source>
        <dbReference type="ARBA" id="ARBA00023157"/>
    </source>
</evidence>
<feature type="domain" description="EGF-like" evidence="9">
    <location>
        <begin position="9"/>
        <end position="45"/>
    </location>
</feature>
<dbReference type="Gene3D" id="2.10.25.10">
    <property type="entry name" value="Laminin"/>
    <property type="match status" value="2"/>
</dbReference>
<evidence type="ECO:0000256" key="2">
    <source>
        <dbReference type="ARBA" id="ARBA00022729"/>
    </source>
</evidence>
<evidence type="ECO:0000259" key="10">
    <source>
        <dbReference type="PROSITE" id="PS50835"/>
    </source>
</evidence>
<dbReference type="Pfam" id="PF00008">
    <property type="entry name" value="EGF"/>
    <property type="match status" value="1"/>
</dbReference>
<sequence length="505" mass="55013">MYFICETPLPKFCSSSPCLNGAKCTEGCFGIYCACPTDHYGQRCEYSHNQCASRPCQNHGRCTDLIAAYKCDCNEGSTGVHCEHTIPNALHYNCSDWLPEGQNITCECRVDGLDSKHLVGWNLFGNNTDLRPTIFFESVKRNANLTEYVCQMTQVTPNVANPVVKKITYRPRIAYGPTHVYVEGQSLFLLEFGTENTTLNCLSDDVEPYAVASWAGVKCLEGNDLRVCTFVPNLELVLQYYGPDSRYTIEVKCTLTNGESPQITASSEIFPISMVYIGFAKIAQLAVEGVEKKFAANTPNQFLKLVCSAIRAHSLKRLDVYLVAGRNSSATEGGDLLTPNNTSNIAEYKLEKEYIVRSPAACQAVDTYRCETSDLDEENTTDAEHITIVSNCSSVSFTRPAILPSVIVGSVAGALSALAGVSLTVYAVRRKKTSAAERRGEGASDEAATQQQSEMFTEPLQDATRTGEAQHELEGGAVKDSFAAATTYDPNTLEESAGSITSTAV</sequence>
<keyword evidence="4 6" id="KW-1015">Disulfide bond</keyword>
<evidence type="ECO:0000256" key="1">
    <source>
        <dbReference type="ARBA" id="ARBA00022536"/>
    </source>
</evidence>
<comment type="caution">
    <text evidence="6">Lacks conserved residue(s) required for the propagation of feature annotation.</text>
</comment>
<protein>
    <submittedName>
        <fullName evidence="11">Uncharacterized protein</fullName>
    </submittedName>
</protein>
<keyword evidence="3" id="KW-0677">Repeat</keyword>
<evidence type="ECO:0000256" key="7">
    <source>
        <dbReference type="SAM" id="MobiDB-lite"/>
    </source>
</evidence>
<dbReference type="CDD" id="cd00054">
    <property type="entry name" value="EGF_CA"/>
    <property type="match status" value="1"/>
</dbReference>
<dbReference type="InterPro" id="IPR001881">
    <property type="entry name" value="EGF-like_Ca-bd_dom"/>
</dbReference>
<keyword evidence="2" id="KW-0732">Signal</keyword>
<accession>A0ABD0L0N1</accession>
<dbReference type="PANTHER" id="PTHR12916">
    <property type="entry name" value="CYTOCHROME C OXIDASE POLYPEPTIDE VIC-2"/>
    <property type="match status" value="1"/>
</dbReference>
<evidence type="ECO:0000256" key="3">
    <source>
        <dbReference type="ARBA" id="ARBA00022737"/>
    </source>
</evidence>
<keyword evidence="5" id="KW-0325">Glycoprotein</keyword>
<dbReference type="InterPro" id="IPR000742">
    <property type="entry name" value="EGF"/>
</dbReference>
<proteinExistence type="predicted"/>
<gene>
    <name evidence="11" type="ORF">BaRGS_00015939</name>
</gene>
<feature type="disulfide bond" evidence="6">
    <location>
        <begin position="73"/>
        <end position="82"/>
    </location>
</feature>
<dbReference type="FunFam" id="2.10.25.10:FF:000004">
    <property type="entry name" value="Neurogenic locus notch 1"/>
    <property type="match status" value="1"/>
</dbReference>
<dbReference type="SMART" id="SM00181">
    <property type="entry name" value="EGF"/>
    <property type="match status" value="2"/>
</dbReference>
<feature type="domain" description="EGF-like" evidence="9">
    <location>
        <begin position="47"/>
        <end position="83"/>
    </location>
</feature>
<dbReference type="InterPro" id="IPR007110">
    <property type="entry name" value="Ig-like_dom"/>
</dbReference>
<evidence type="ECO:0000256" key="5">
    <source>
        <dbReference type="ARBA" id="ARBA00023180"/>
    </source>
</evidence>
<dbReference type="PROSITE" id="PS00022">
    <property type="entry name" value="EGF_1"/>
    <property type="match status" value="2"/>
</dbReference>
<evidence type="ECO:0000259" key="9">
    <source>
        <dbReference type="PROSITE" id="PS50026"/>
    </source>
</evidence>
<reference evidence="11 12" key="1">
    <citation type="journal article" date="2023" name="Sci. Data">
        <title>Genome assembly of the Korean intertidal mud-creeper Batillaria attramentaria.</title>
        <authorList>
            <person name="Patra A.K."/>
            <person name="Ho P.T."/>
            <person name="Jun S."/>
            <person name="Lee S.J."/>
            <person name="Kim Y."/>
            <person name="Won Y.J."/>
        </authorList>
    </citation>
    <scope>NUCLEOTIDE SEQUENCE [LARGE SCALE GENOMIC DNA]</scope>
    <source>
        <strain evidence="11">Wonlab-2016</strain>
    </source>
</reference>
<evidence type="ECO:0000256" key="6">
    <source>
        <dbReference type="PROSITE-ProRule" id="PRU00076"/>
    </source>
</evidence>
<evidence type="ECO:0000256" key="8">
    <source>
        <dbReference type="SAM" id="Phobius"/>
    </source>
</evidence>
<dbReference type="Proteomes" id="UP001519460">
    <property type="component" value="Unassembled WGS sequence"/>
</dbReference>
<keyword evidence="8" id="KW-1133">Transmembrane helix</keyword>
<dbReference type="SMART" id="SM00179">
    <property type="entry name" value="EGF_CA"/>
    <property type="match status" value="1"/>
</dbReference>
<dbReference type="InterPro" id="IPR000152">
    <property type="entry name" value="EGF-type_Asp/Asn_hydroxyl_site"/>
</dbReference>
<dbReference type="PROSITE" id="PS50026">
    <property type="entry name" value="EGF_3"/>
    <property type="match status" value="2"/>
</dbReference>
<dbReference type="AlphaFoldDB" id="A0ABD0L0N1"/>
<dbReference type="EMBL" id="JACVVK020000099">
    <property type="protein sequence ID" value="KAK7492801.1"/>
    <property type="molecule type" value="Genomic_DNA"/>
</dbReference>
<keyword evidence="8" id="KW-0472">Membrane</keyword>
<organism evidence="11 12">
    <name type="scientific">Batillaria attramentaria</name>
    <dbReference type="NCBI Taxonomy" id="370345"/>
    <lineage>
        <taxon>Eukaryota</taxon>
        <taxon>Metazoa</taxon>
        <taxon>Spiralia</taxon>
        <taxon>Lophotrochozoa</taxon>
        <taxon>Mollusca</taxon>
        <taxon>Gastropoda</taxon>
        <taxon>Caenogastropoda</taxon>
        <taxon>Sorbeoconcha</taxon>
        <taxon>Cerithioidea</taxon>
        <taxon>Batillariidae</taxon>
        <taxon>Batillaria</taxon>
    </lineage>
</organism>
<feature type="transmembrane region" description="Helical" evidence="8">
    <location>
        <begin position="401"/>
        <end position="428"/>
    </location>
</feature>
<evidence type="ECO:0000313" key="12">
    <source>
        <dbReference type="Proteomes" id="UP001519460"/>
    </source>
</evidence>
<dbReference type="PROSITE" id="PS50835">
    <property type="entry name" value="IG_LIKE"/>
    <property type="match status" value="1"/>
</dbReference>
<dbReference type="PANTHER" id="PTHR12916:SF4">
    <property type="entry name" value="UNINFLATABLE, ISOFORM C"/>
    <property type="match status" value="1"/>
</dbReference>
<keyword evidence="12" id="KW-1185">Reference proteome</keyword>
<keyword evidence="1 6" id="KW-0245">EGF-like domain</keyword>
<keyword evidence="8" id="KW-0812">Transmembrane</keyword>
<evidence type="ECO:0000313" key="11">
    <source>
        <dbReference type="EMBL" id="KAK7492801.1"/>
    </source>
</evidence>
<feature type="domain" description="Ig-like" evidence="10">
    <location>
        <begin position="87"/>
        <end position="168"/>
    </location>
</feature>
<comment type="caution">
    <text evidence="11">The sequence shown here is derived from an EMBL/GenBank/DDBJ whole genome shotgun (WGS) entry which is preliminary data.</text>
</comment>
<feature type="disulfide bond" evidence="6">
    <location>
        <begin position="35"/>
        <end position="44"/>
    </location>
</feature>
<dbReference type="PROSITE" id="PS00010">
    <property type="entry name" value="ASX_HYDROXYL"/>
    <property type="match status" value="1"/>
</dbReference>
<dbReference type="SUPFAM" id="SSF57196">
    <property type="entry name" value="EGF/Laminin"/>
    <property type="match status" value="2"/>
</dbReference>
<name>A0ABD0L0N1_9CAEN</name>
<feature type="region of interest" description="Disordered" evidence="7">
    <location>
        <begin position="434"/>
        <end position="482"/>
    </location>
</feature>